<evidence type="ECO:0000256" key="1">
    <source>
        <dbReference type="ARBA" id="ARBA00005417"/>
    </source>
</evidence>
<keyword evidence="3" id="KW-0547">Nucleotide-binding</keyword>
<dbReference type="InterPro" id="IPR015860">
    <property type="entry name" value="ABC_transpr_TagH-like"/>
</dbReference>
<dbReference type="EMBL" id="JABAGD010000007">
    <property type="protein sequence ID" value="NMF04275.1"/>
    <property type="molecule type" value="Genomic_DNA"/>
</dbReference>
<dbReference type="CDD" id="cd10147">
    <property type="entry name" value="Wzt_C-like"/>
    <property type="match status" value="1"/>
</dbReference>
<dbReference type="GO" id="GO:0005524">
    <property type="term" value="F:ATP binding"/>
    <property type="evidence" value="ECO:0007669"/>
    <property type="project" value="UniProtKB-KW"/>
</dbReference>
<protein>
    <submittedName>
        <fullName evidence="6">ABC transporter ATP-binding protein</fullName>
    </submittedName>
</protein>
<dbReference type="PROSITE" id="PS50893">
    <property type="entry name" value="ABC_TRANSPORTER_2"/>
    <property type="match status" value="1"/>
</dbReference>
<sequence>MNNNVITASEISKVYTLYDKPIDRLKESLSITRKEYGVKYHALKDVSFEIKKGDTVGIIGGNGAGKSTLLKIITGVLSPTNGSIDIRGKVSAILELGAGFNTEYTGLQNIYLNGTMSGYSKEEMEKRIDKIMQFADIGEFIYQPVKTYSSGMFARLAFAVAINVDPDILIVDEVLAVGDVRFQTKCIDKMKELQEQGTTIIFVSHSSDQVKRFCNNAIWLDKGTVKEIGDASIIVDMYEEFMDSASISNDIPVDNEEAIAEEQEKNMDLQLEDKKMLNVIGDINNVTINNKMFNTFNTLEVTIEYEMFEEIADILLGVAILTKEKRNYIFGPNTYLEKVKIPNSIGKHVVKYTIPKLNLLSGSYTIDVGLFNNKGLVCIDYKEDIISFNIVNKYFSEGLCYLEHEWKVKE</sequence>
<evidence type="ECO:0000256" key="3">
    <source>
        <dbReference type="ARBA" id="ARBA00022741"/>
    </source>
</evidence>
<dbReference type="InterPro" id="IPR050683">
    <property type="entry name" value="Bact_Polysacc_Export_ATP-bd"/>
</dbReference>
<evidence type="ECO:0000256" key="2">
    <source>
        <dbReference type="ARBA" id="ARBA00022448"/>
    </source>
</evidence>
<dbReference type="Pfam" id="PF14524">
    <property type="entry name" value="Wzt_C"/>
    <property type="match status" value="1"/>
</dbReference>
<gene>
    <name evidence="6" type="ORF">HF849_05785</name>
</gene>
<dbReference type="AlphaFoldDB" id="A0A7X9SLU7"/>
<dbReference type="Gene3D" id="2.70.50.60">
    <property type="entry name" value="abc- transporter (atp binding component) like domain"/>
    <property type="match status" value="1"/>
</dbReference>
<organism evidence="6 7">
    <name type="scientific">Clostridium beijerinckii</name>
    <name type="common">Clostridium MP</name>
    <dbReference type="NCBI Taxonomy" id="1520"/>
    <lineage>
        <taxon>Bacteria</taxon>
        <taxon>Bacillati</taxon>
        <taxon>Bacillota</taxon>
        <taxon>Clostridia</taxon>
        <taxon>Eubacteriales</taxon>
        <taxon>Clostridiaceae</taxon>
        <taxon>Clostridium</taxon>
    </lineage>
</organism>
<dbReference type="PROSITE" id="PS00211">
    <property type="entry name" value="ABC_TRANSPORTER_1"/>
    <property type="match status" value="1"/>
</dbReference>
<accession>A0A7X9SLU7</accession>
<dbReference type="Proteomes" id="UP000587880">
    <property type="component" value="Unassembled WGS sequence"/>
</dbReference>
<dbReference type="PANTHER" id="PTHR46743:SF2">
    <property type="entry name" value="TEICHOIC ACIDS EXPORT ATP-BINDING PROTEIN TAGH"/>
    <property type="match status" value="1"/>
</dbReference>
<dbReference type="CDD" id="cd03220">
    <property type="entry name" value="ABC_KpsT_Wzt"/>
    <property type="match status" value="1"/>
</dbReference>
<comment type="caution">
    <text evidence="6">The sequence shown here is derived from an EMBL/GenBank/DDBJ whole genome shotgun (WGS) entry which is preliminary data.</text>
</comment>
<keyword evidence="2" id="KW-0813">Transport</keyword>
<name>A0A7X9SLU7_CLOBE</name>
<dbReference type="InterPro" id="IPR003593">
    <property type="entry name" value="AAA+_ATPase"/>
</dbReference>
<dbReference type="InterPro" id="IPR003439">
    <property type="entry name" value="ABC_transporter-like_ATP-bd"/>
</dbReference>
<evidence type="ECO:0000259" key="5">
    <source>
        <dbReference type="PROSITE" id="PS50893"/>
    </source>
</evidence>
<evidence type="ECO:0000313" key="7">
    <source>
        <dbReference type="Proteomes" id="UP000587880"/>
    </source>
</evidence>
<keyword evidence="4 6" id="KW-0067">ATP-binding</keyword>
<dbReference type="InterPro" id="IPR027417">
    <property type="entry name" value="P-loop_NTPase"/>
</dbReference>
<dbReference type="GO" id="GO:0016020">
    <property type="term" value="C:membrane"/>
    <property type="evidence" value="ECO:0007669"/>
    <property type="project" value="InterPro"/>
</dbReference>
<dbReference type="SMART" id="SM00382">
    <property type="entry name" value="AAA"/>
    <property type="match status" value="1"/>
</dbReference>
<feature type="domain" description="ABC transporter" evidence="5">
    <location>
        <begin position="26"/>
        <end position="247"/>
    </location>
</feature>
<evidence type="ECO:0000313" key="6">
    <source>
        <dbReference type="EMBL" id="NMF04275.1"/>
    </source>
</evidence>
<dbReference type="RefSeq" id="WP_168981353.1">
    <property type="nucleotide sequence ID" value="NZ_JABAGD010000007.1"/>
</dbReference>
<proteinExistence type="inferred from homology"/>
<dbReference type="Pfam" id="PF00005">
    <property type="entry name" value="ABC_tran"/>
    <property type="match status" value="1"/>
</dbReference>
<dbReference type="InterPro" id="IPR017871">
    <property type="entry name" value="ABC_transporter-like_CS"/>
</dbReference>
<comment type="similarity">
    <text evidence="1">Belongs to the ABC transporter superfamily.</text>
</comment>
<dbReference type="GO" id="GO:0016887">
    <property type="term" value="F:ATP hydrolysis activity"/>
    <property type="evidence" value="ECO:0007669"/>
    <property type="project" value="InterPro"/>
</dbReference>
<dbReference type="Gene3D" id="3.40.50.300">
    <property type="entry name" value="P-loop containing nucleotide triphosphate hydrolases"/>
    <property type="match status" value="1"/>
</dbReference>
<dbReference type="InterPro" id="IPR029439">
    <property type="entry name" value="Wzt_C"/>
</dbReference>
<dbReference type="GO" id="GO:0140359">
    <property type="term" value="F:ABC-type transporter activity"/>
    <property type="evidence" value="ECO:0007669"/>
    <property type="project" value="InterPro"/>
</dbReference>
<dbReference type="SUPFAM" id="SSF52540">
    <property type="entry name" value="P-loop containing nucleoside triphosphate hydrolases"/>
    <property type="match status" value="1"/>
</dbReference>
<reference evidence="6 7" key="1">
    <citation type="submission" date="2020-04" db="EMBL/GenBank/DDBJ databases">
        <authorList>
            <person name="Hitch T.C.A."/>
            <person name="Wylensek D."/>
            <person name="Clavel T."/>
        </authorList>
    </citation>
    <scope>NUCLEOTIDE SEQUENCE [LARGE SCALE GENOMIC DNA]</scope>
    <source>
        <strain evidence="6 7">WB01_NA02</strain>
    </source>
</reference>
<evidence type="ECO:0000256" key="4">
    <source>
        <dbReference type="ARBA" id="ARBA00022840"/>
    </source>
</evidence>
<dbReference type="PANTHER" id="PTHR46743">
    <property type="entry name" value="TEICHOIC ACIDS EXPORT ATP-BINDING PROTEIN TAGH"/>
    <property type="match status" value="1"/>
</dbReference>